<feature type="compositionally biased region" description="Low complexity" evidence="1">
    <location>
        <begin position="633"/>
        <end position="644"/>
    </location>
</feature>
<evidence type="ECO:0000313" key="2">
    <source>
        <dbReference type="EMBL" id="CAD8842257.1"/>
    </source>
</evidence>
<feature type="region of interest" description="Disordered" evidence="1">
    <location>
        <begin position="187"/>
        <end position="231"/>
    </location>
</feature>
<feature type="compositionally biased region" description="Low complexity" evidence="1">
    <location>
        <begin position="574"/>
        <end position="583"/>
    </location>
</feature>
<dbReference type="EMBL" id="HBFQ01023607">
    <property type="protein sequence ID" value="CAD8842257.1"/>
    <property type="molecule type" value="Transcribed_RNA"/>
</dbReference>
<dbReference type="AlphaFoldDB" id="A0A7S1A4G1"/>
<feature type="compositionally biased region" description="Basic residues" evidence="1">
    <location>
        <begin position="497"/>
        <end position="507"/>
    </location>
</feature>
<proteinExistence type="predicted"/>
<feature type="region of interest" description="Disordered" evidence="1">
    <location>
        <begin position="265"/>
        <end position="288"/>
    </location>
</feature>
<feature type="compositionally biased region" description="Polar residues" evidence="1">
    <location>
        <begin position="196"/>
        <end position="207"/>
    </location>
</feature>
<feature type="compositionally biased region" description="Low complexity" evidence="1">
    <location>
        <begin position="436"/>
        <end position="448"/>
    </location>
</feature>
<feature type="compositionally biased region" description="Low complexity" evidence="1">
    <location>
        <begin position="508"/>
        <end position="520"/>
    </location>
</feature>
<feature type="region of interest" description="Disordered" evidence="1">
    <location>
        <begin position="427"/>
        <end position="711"/>
    </location>
</feature>
<reference evidence="2" key="1">
    <citation type="submission" date="2021-01" db="EMBL/GenBank/DDBJ databases">
        <authorList>
            <person name="Corre E."/>
            <person name="Pelletier E."/>
            <person name="Niang G."/>
            <person name="Scheremetjew M."/>
            <person name="Finn R."/>
            <person name="Kale V."/>
            <person name="Holt S."/>
            <person name="Cochrane G."/>
            <person name="Meng A."/>
            <person name="Brown T."/>
            <person name="Cohen L."/>
        </authorList>
    </citation>
    <scope>NUCLEOTIDE SEQUENCE</scope>
</reference>
<feature type="region of interest" description="Disordered" evidence="1">
    <location>
        <begin position="129"/>
        <end position="153"/>
    </location>
</feature>
<protein>
    <submittedName>
        <fullName evidence="2">Uncharacterized protein</fullName>
    </submittedName>
</protein>
<feature type="compositionally biased region" description="Polar residues" evidence="1">
    <location>
        <begin position="457"/>
        <end position="470"/>
    </location>
</feature>
<organism evidence="2">
    <name type="scientific">Noctiluca scintillans</name>
    <name type="common">Sea sparkle</name>
    <name type="synonym">Red tide dinoflagellate</name>
    <dbReference type="NCBI Taxonomy" id="2966"/>
    <lineage>
        <taxon>Eukaryota</taxon>
        <taxon>Sar</taxon>
        <taxon>Alveolata</taxon>
        <taxon>Dinophyceae</taxon>
        <taxon>Noctilucales</taxon>
        <taxon>Noctilucaceae</taxon>
        <taxon>Noctiluca</taxon>
    </lineage>
</organism>
<gene>
    <name evidence="2" type="ORF">NSCI0253_LOCUS16605</name>
</gene>
<accession>A0A7S1A4G1</accession>
<evidence type="ECO:0000256" key="1">
    <source>
        <dbReference type="SAM" id="MobiDB-lite"/>
    </source>
</evidence>
<name>A0A7S1A4G1_NOCSC</name>
<feature type="compositionally biased region" description="Low complexity" evidence="1">
    <location>
        <begin position="661"/>
        <end position="673"/>
    </location>
</feature>
<sequence length="819" mass="86796">MPAAPLQDVRSALGSFVAPASVASGVPPPPSATAPVHHLISSLDGHPSAQCAWMPRVALGMDAAQGAAPQLAVPPMVCPKVGFGACQSQGPMPEVSVSSSDVAQVQRGIATGGRVERTDVALQPLPARRVSGSVGAGPLPPCDSDTSQLHNPARCSGDVVSAVEHETPLPRSAGLDANVEEEFWTPMHQAGGGFDSTMSSSTGTAQRDTVAAECESEASRTTTDIAHPEGPTLLETAESTAGVSATEETGTPVQDLRTELFADGPLSRDELHPPDGSSQLLVESEPPTVEQHTISCGTMMDMESPVVEGPPVPCEAVVASEPHMADQGAQTTPDKLALVPVTRKRPLDGRDLLRAPRQEKFSLVEIGMDKLRPMRSPRQRPARKVIRPLEHWRNEQLVYERRPGSQLPTVAAIVVAKPVLPSENTLPALMPLQEGSPSGSPSTSPQSSIVATPPSRIRQSTGRSASQPKTVTVRRSDARRLSAQAPPLLNQALKEQPKKRKSPKASGRRSNSGPRNSSDSQDPVLARETPPKRSLVPVEDPVKRRRSSASAICDVGRQSVDSQPQGNVRLVRKSAGSRSSTSSNEARGRESVGARSLPLEDDVLPVGQRLSGRRGSGARSLPSEDDMLPVGQRLSGRRASGARSLHSEDDMPPLRQRLSGRRGSVSSSEGAASKHGDRRRQSAASSASDERAAVVPQSPCPDDQDYSEVSRADGSRHACKIRVGLDTQQWMCCDIQIPPESCNIPETLSPERALLISVLDAQEGTLSADVDGCIIRISKGDNFIVRPEQGYCLRNCSASVCARIKMVLLTSGCGRDSEG</sequence>